<name>C5LR44_PERM5</name>
<dbReference type="InParanoid" id="C5LR44"/>
<feature type="region of interest" description="Disordered" evidence="1">
    <location>
        <begin position="1"/>
        <end position="21"/>
    </location>
</feature>
<organism evidence="4">
    <name type="scientific">Perkinsus marinus (strain ATCC 50983 / TXsc)</name>
    <dbReference type="NCBI Taxonomy" id="423536"/>
    <lineage>
        <taxon>Eukaryota</taxon>
        <taxon>Sar</taxon>
        <taxon>Alveolata</taxon>
        <taxon>Perkinsozoa</taxon>
        <taxon>Perkinsea</taxon>
        <taxon>Perkinsida</taxon>
        <taxon>Perkinsidae</taxon>
        <taxon>Perkinsus</taxon>
    </lineage>
</organism>
<feature type="region of interest" description="Disordered" evidence="1">
    <location>
        <begin position="356"/>
        <end position="378"/>
    </location>
</feature>
<protein>
    <recommendedName>
        <fullName evidence="2">MULE transposase domain-containing protein</fullName>
    </recommendedName>
</protein>
<dbReference type="OrthoDB" id="6783931at2759"/>
<dbReference type="Pfam" id="PF10551">
    <property type="entry name" value="MULE"/>
    <property type="match status" value="1"/>
</dbReference>
<dbReference type="InterPro" id="IPR018289">
    <property type="entry name" value="MULE_transposase_dom"/>
</dbReference>
<keyword evidence="4" id="KW-1185">Reference proteome</keyword>
<evidence type="ECO:0000256" key="1">
    <source>
        <dbReference type="SAM" id="MobiDB-lite"/>
    </source>
</evidence>
<dbReference type="AlphaFoldDB" id="C5LR44"/>
<feature type="domain" description="MULE transposase" evidence="2">
    <location>
        <begin position="78"/>
        <end position="169"/>
    </location>
</feature>
<dbReference type="GeneID" id="9044119"/>
<dbReference type="EMBL" id="GG684654">
    <property type="protein sequence ID" value="EER00929.1"/>
    <property type="molecule type" value="Genomic_DNA"/>
</dbReference>
<gene>
    <name evidence="3" type="ORF">Pmar_PMAR003001</name>
</gene>
<feature type="compositionally biased region" description="Polar residues" evidence="1">
    <location>
        <begin position="439"/>
        <end position="463"/>
    </location>
</feature>
<feature type="compositionally biased region" description="Basic and acidic residues" evidence="1">
    <location>
        <begin position="1"/>
        <end position="12"/>
    </location>
</feature>
<accession>C5LR44</accession>
<dbReference type="RefSeq" id="XP_002768211.1">
    <property type="nucleotide sequence ID" value="XM_002768165.1"/>
</dbReference>
<sequence length="520" mass="58017">MENLRRFKEKNHPLPKAPKQRCGFEIPPEFSHAIIGQEVRPTLVYDSGKDDKDRILVWSDKLLVSSLLSCSAAVHISGDGTFKTAPLLWAQQYTILFRHVSGRMVPIIFALLPIKLKGTYIKFFTVVRSTLGENITSCIFDFEQSAVLAFRTVFPRAEICLWLFHLARNVLDKFKELGVIRRAAPDVMSTRRKAYYNLMAVAFLPVEIFLEACFASCDILPQADSNAVLSYFIETYGLSGIFQPSWWNKWERVRLGLPRTNNSQEGFHRKWNGLFAEEGHLVIWKWINVVHRVINQVRVDVLQLDNGAPFKRRKVNREMDVALQRLVLQPVIPGALDTWFQNARGALRRVIPSIPASSTAQPDQSSGDGPVFIGDALDDEHPDAGYEAIIPPFDEDIITLDLTADDVHTVQGTQHPLANAVIPTGSGIGHEIGDAPGGTQPSDVTRQAHSQTQQQPSLSTEPQASAPAEPSSQKRDLSNLDLVSLVADYHCSRSRLLVQNQADLDLVLDSRLGASGNTRQ</sequence>
<reference evidence="3 4" key="1">
    <citation type="submission" date="2008-07" db="EMBL/GenBank/DDBJ databases">
        <authorList>
            <person name="El-Sayed N."/>
            <person name="Caler E."/>
            <person name="Inman J."/>
            <person name="Amedeo P."/>
            <person name="Hass B."/>
            <person name="Wortman J."/>
        </authorList>
    </citation>
    <scope>NUCLEOTIDE SEQUENCE [LARGE SCALE GENOMIC DNA]</scope>
    <source>
        <strain evidence="4">ATCC 50983 / TXsc</strain>
    </source>
</reference>
<feature type="region of interest" description="Disordered" evidence="1">
    <location>
        <begin position="419"/>
        <end position="475"/>
    </location>
</feature>
<dbReference type="Proteomes" id="UP000007800">
    <property type="component" value="Unassembled WGS sequence"/>
</dbReference>
<feature type="compositionally biased region" description="Polar residues" evidence="1">
    <location>
        <begin position="356"/>
        <end position="367"/>
    </location>
</feature>
<proteinExistence type="predicted"/>
<evidence type="ECO:0000313" key="4">
    <source>
        <dbReference type="Proteomes" id="UP000007800"/>
    </source>
</evidence>
<evidence type="ECO:0000259" key="2">
    <source>
        <dbReference type="Pfam" id="PF10551"/>
    </source>
</evidence>
<evidence type="ECO:0000313" key="3">
    <source>
        <dbReference type="EMBL" id="EER00929.1"/>
    </source>
</evidence>